<dbReference type="OrthoDB" id="3631276at2759"/>
<dbReference type="OMA" id="NTWHESY"/>
<reference evidence="4" key="1">
    <citation type="submission" date="2012-12" db="EMBL/GenBank/DDBJ databases">
        <authorList>
            <person name="Hellsten U."/>
            <person name="Grimwood J."/>
            <person name="Chapman J.A."/>
            <person name="Shapiro H."/>
            <person name="Aerts A."/>
            <person name="Otillar R.P."/>
            <person name="Terry A.Y."/>
            <person name="Boore J.L."/>
            <person name="Simakov O."/>
            <person name="Marletaz F."/>
            <person name="Cho S.-J."/>
            <person name="Edsinger-Gonzales E."/>
            <person name="Havlak P."/>
            <person name="Kuo D.-H."/>
            <person name="Larsson T."/>
            <person name="Lv J."/>
            <person name="Arendt D."/>
            <person name="Savage R."/>
            <person name="Osoegawa K."/>
            <person name="de Jong P."/>
            <person name="Lindberg D.R."/>
            <person name="Seaver E.C."/>
            <person name="Weisblat D.A."/>
            <person name="Putnam N.H."/>
            <person name="Grigoriev I.V."/>
            <person name="Rokhsar D.S."/>
        </authorList>
    </citation>
    <scope>NUCLEOTIDE SEQUENCE</scope>
    <source>
        <strain evidence="4">I ESC-2004</strain>
    </source>
</reference>
<evidence type="ECO:0000256" key="1">
    <source>
        <dbReference type="SAM" id="Phobius"/>
    </source>
</evidence>
<sequence length="531" mass="61559">MQAKVHSATTYAMIKGKKEEFLSMEESEVIVGKNFYDNEDDQEPKDPISIGRCRRRGCSINEALLPTVIALALFYWVMISNQSPLKYASVSQTQTGYQQRDEFVAVKKPDKYSMDFTLSGILLKKDKETLIKCDVTTSLLHSFSPNLENDMKSKFIDPPDENFYYGLGPSIIWDKGKFVVISRVWLARMRHKLKPIPKFPNNTFIINWLFRQTFDQSMNPKDYGELLNVPIPPTKRATDGIMDPRIFSLKNELFVIGQQASFIGTQFWKPHPIIWDLQRNLPILPMAPETNPNRTVFREKNWIPLVKNDELYLFQNIDPMRLLKCDLKGQCNFEVNDENGDGHYFDFDEYRILFRGGTSFIEYEWPYFVSVAHGVIHKEVDGEDTRHYTCNLALLRVEPTFRFVYISSDIKFSQSIYTDIDGVTYFGQVPITNNFAFPVSMVLENRNSLVMGAHINDNVSVLLRLKGFQSILRTAIDIDQNQKKQDYSLKPWRLQAVVASLLNQNEKLILIWFRLEYCEKLISVLMSSGQN</sequence>
<proteinExistence type="predicted"/>
<dbReference type="EnsemblMetazoa" id="CapteT223665">
    <property type="protein sequence ID" value="CapteP223665"/>
    <property type="gene ID" value="CapteG223665"/>
</dbReference>
<name>R7UZU0_CAPTE</name>
<keyword evidence="1" id="KW-1133">Transmembrane helix</keyword>
<evidence type="ECO:0000313" key="2">
    <source>
        <dbReference type="EMBL" id="ELU09467.1"/>
    </source>
</evidence>
<organism evidence="2">
    <name type="scientific">Capitella teleta</name>
    <name type="common">Polychaete worm</name>
    <dbReference type="NCBI Taxonomy" id="283909"/>
    <lineage>
        <taxon>Eukaryota</taxon>
        <taxon>Metazoa</taxon>
        <taxon>Spiralia</taxon>
        <taxon>Lophotrochozoa</taxon>
        <taxon>Annelida</taxon>
        <taxon>Polychaeta</taxon>
        <taxon>Sedentaria</taxon>
        <taxon>Scolecida</taxon>
        <taxon>Capitellidae</taxon>
        <taxon>Capitella</taxon>
    </lineage>
</organism>
<keyword evidence="1" id="KW-0472">Membrane</keyword>
<evidence type="ECO:0000313" key="3">
    <source>
        <dbReference type="EnsemblMetazoa" id="CapteP223665"/>
    </source>
</evidence>
<protein>
    <submittedName>
        <fullName evidence="2 3">Uncharacterized protein</fullName>
    </submittedName>
</protein>
<feature type="transmembrane region" description="Helical" evidence="1">
    <location>
        <begin position="60"/>
        <end position="79"/>
    </location>
</feature>
<keyword evidence="1" id="KW-0812">Transmembrane</keyword>
<accession>R7UZU0</accession>
<dbReference type="Proteomes" id="UP000014760">
    <property type="component" value="Unassembled WGS sequence"/>
</dbReference>
<dbReference type="HOGENOM" id="CLU_513135_0_0_1"/>
<keyword evidence="4" id="KW-1185">Reference proteome</keyword>
<dbReference type="EMBL" id="KB298217">
    <property type="protein sequence ID" value="ELU09467.1"/>
    <property type="molecule type" value="Genomic_DNA"/>
</dbReference>
<gene>
    <name evidence="2" type="ORF">CAPTEDRAFT_223665</name>
</gene>
<reference evidence="2 4" key="2">
    <citation type="journal article" date="2013" name="Nature">
        <title>Insights into bilaterian evolution from three spiralian genomes.</title>
        <authorList>
            <person name="Simakov O."/>
            <person name="Marletaz F."/>
            <person name="Cho S.J."/>
            <person name="Edsinger-Gonzales E."/>
            <person name="Havlak P."/>
            <person name="Hellsten U."/>
            <person name="Kuo D.H."/>
            <person name="Larsson T."/>
            <person name="Lv J."/>
            <person name="Arendt D."/>
            <person name="Savage R."/>
            <person name="Osoegawa K."/>
            <person name="de Jong P."/>
            <person name="Grimwood J."/>
            <person name="Chapman J.A."/>
            <person name="Shapiro H."/>
            <person name="Aerts A."/>
            <person name="Otillar R.P."/>
            <person name="Terry A.Y."/>
            <person name="Boore J.L."/>
            <person name="Grigoriev I.V."/>
            <person name="Lindberg D.R."/>
            <person name="Seaver E.C."/>
            <person name="Weisblat D.A."/>
            <person name="Putnam N.H."/>
            <person name="Rokhsar D.S."/>
        </authorList>
    </citation>
    <scope>NUCLEOTIDE SEQUENCE</scope>
    <source>
        <strain evidence="2 4">I ESC-2004</strain>
    </source>
</reference>
<evidence type="ECO:0000313" key="4">
    <source>
        <dbReference type="Proteomes" id="UP000014760"/>
    </source>
</evidence>
<reference evidence="3" key="3">
    <citation type="submission" date="2015-06" db="UniProtKB">
        <authorList>
            <consortium name="EnsemblMetazoa"/>
        </authorList>
    </citation>
    <scope>IDENTIFICATION</scope>
</reference>
<dbReference type="EMBL" id="AMQN01000983">
    <property type="status" value="NOT_ANNOTATED_CDS"/>
    <property type="molecule type" value="Genomic_DNA"/>
</dbReference>
<dbReference type="AlphaFoldDB" id="R7UZU0"/>